<dbReference type="EMBL" id="MU853845">
    <property type="protein sequence ID" value="KAK3937773.1"/>
    <property type="molecule type" value="Genomic_DNA"/>
</dbReference>
<name>A0AAN6S2P3_9PEZI</name>
<organism evidence="1 2">
    <name type="scientific">Diplogelasinospora grovesii</name>
    <dbReference type="NCBI Taxonomy" id="303347"/>
    <lineage>
        <taxon>Eukaryota</taxon>
        <taxon>Fungi</taxon>
        <taxon>Dikarya</taxon>
        <taxon>Ascomycota</taxon>
        <taxon>Pezizomycotina</taxon>
        <taxon>Sordariomycetes</taxon>
        <taxon>Sordariomycetidae</taxon>
        <taxon>Sordariales</taxon>
        <taxon>Diplogelasinosporaceae</taxon>
        <taxon>Diplogelasinospora</taxon>
    </lineage>
</organism>
<evidence type="ECO:0000313" key="2">
    <source>
        <dbReference type="Proteomes" id="UP001303473"/>
    </source>
</evidence>
<reference evidence="2" key="1">
    <citation type="journal article" date="2023" name="Mol. Phylogenet. Evol.">
        <title>Genome-scale phylogeny and comparative genomics of the fungal order Sordariales.</title>
        <authorList>
            <person name="Hensen N."/>
            <person name="Bonometti L."/>
            <person name="Westerberg I."/>
            <person name="Brannstrom I.O."/>
            <person name="Guillou S."/>
            <person name="Cros-Aarteil S."/>
            <person name="Calhoun S."/>
            <person name="Haridas S."/>
            <person name="Kuo A."/>
            <person name="Mondo S."/>
            <person name="Pangilinan J."/>
            <person name="Riley R."/>
            <person name="LaButti K."/>
            <person name="Andreopoulos B."/>
            <person name="Lipzen A."/>
            <person name="Chen C."/>
            <person name="Yan M."/>
            <person name="Daum C."/>
            <person name="Ng V."/>
            <person name="Clum A."/>
            <person name="Steindorff A."/>
            <person name="Ohm R.A."/>
            <person name="Martin F."/>
            <person name="Silar P."/>
            <person name="Natvig D.O."/>
            <person name="Lalanne C."/>
            <person name="Gautier V."/>
            <person name="Ament-Velasquez S.L."/>
            <person name="Kruys A."/>
            <person name="Hutchinson M.I."/>
            <person name="Powell A.J."/>
            <person name="Barry K."/>
            <person name="Miller A.N."/>
            <person name="Grigoriev I.V."/>
            <person name="Debuchy R."/>
            <person name="Gladieux P."/>
            <person name="Hiltunen Thoren M."/>
            <person name="Johannesson H."/>
        </authorList>
    </citation>
    <scope>NUCLEOTIDE SEQUENCE [LARGE SCALE GENOMIC DNA]</scope>
    <source>
        <strain evidence="2">CBS 340.73</strain>
    </source>
</reference>
<proteinExistence type="predicted"/>
<keyword evidence="2" id="KW-1185">Reference proteome</keyword>
<dbReference type="AlphaFoldDB" id="A0AAN6S2P3"/>
<protein>
    <submittedName>
        <fullName evidence="1">Uncharacterized protein</fullName>
    </submittedName>
</protein>
<accession>A0AAN6S2P3</accession>
<dbReference type="Proteomes" id="UP001303473">
    <property type="component" value="Unassembled WGS sequence"/>
</dbReference>
<sequence length="62" mass="7057">MADLVFLYPTENLTFNTLDTINVTYIGSFETPSLFTFCDWMVVLVKSTATRRSPTTARPQSF</sequence>
<gene>
    <name evidence="1" type="ORF">QBC46DRAFT_177074</name>
</gene>
<comment type="caution">
    <text evidence="1">The sequence shown here is derived from an EMBL/GenBank/DDBJ whole genome shotgun (WGS) entry which is preliminary data.</text>
</comment>
<evidence type="ECO:0000313" key="1">
    <source>
        <dbReference type="EMBL" id="KAK3937773.1"/>
    </source>
</evidence>